<dbReference type="GO" id="GO:0046854">
    <property type="term" value="P:phosphatidylinositol phosphate biosynthetic process"/>
    <property type="evidence" value="ECO:0007669"/>
    <property type="project" value="InterPro"/>
</dbReference>
<feature type="binding site" evidence="10">
    <location>
        <position position="39"/>
    </location>
    <ligand>
        <name>Mg(2+)</name>
        <dbReference type="ChEBI" id="CHEBI:18420"/>
        <label>1</label>
        <note>catalytic</note>
    </ligand>
</feature>
<sequence length="286" mass="31397">MVNKQEGAYDPQTVADRRSQQRIIHALREAFPLLTIVGEEGELAPPAPEDVVQCDLHALDDVAFEGGADAQDRALDWSDLVLWVDPLDGTKRFAAKLYDEVSVLVGITYKQRPIAGVVHLPFHGEHGVTYWGAWTYKHLDSVVGCCEAQTTHVKFPKQMPMFPQRPLICTVSSTNCDLVNSAMRLLSPSTILTGGATGTMVLGVITGHSDAFFRFKAATRKWDICAVEPLIEALGGKLTDTQGNVYVYDHIGNAPDFDNERGLLACVEPEAHQTVLNVMAKVNLIR</sequence>
<organism evidence="11 12">
    <name type="scientific">Phytophthora fragariaefolia</name>
    <dbReference type="NCBI Taxonomy" id="1490495"/>
    <lineage>
        <taxon>Eukaryota</taxon>
        <taxon>Sar</taxon>
        <taxon>Stramenopiles</taxon>
        <taxon>Oomycota</taxon>
        <taxon>Peronosporomycetes</taxon>
        <taxon>Peronosporales</taxon>
        <taxon>Peronosporaceae</taxon>
        <taxon>Phytophthora</taxon>
    </lineage>
</organism>
<keyword evidence="12" id="KW-1185">Reference proteome</keyword>
<dbReference type="AlphaFoldDB" id="A0A9W6YI07"/>
<dbReference type="EMBL" id="BSXT01007500">
    <property type="protein sequence ID" value="GMF63817.1"/>
    <property type="molecule type" value="Genomic_DNA"/>
</dbReference>
<evidence type="ECO:0000256" key="3">
    <source>
        <dbReference type="ARBA" id="ARBA00012633"/>
    </source>
</evidence>
<comment type="caution">
    <text evidence="11">The sequence shown here is derived from an EMBL/GenBank/DDBJ whole genome shotgun (WGS) entry which is preliminary data.</text>
</comment>
<evidence type="ECO:0000256" key="8">
    <source>
        <dbReference type="ARBA" id="ARBA00041815"/>
    </source>
</evidence>
<comment type="cofactor">
    <cofactor evidence="1 10">
        <name>Mg(2+)</name>
        <dbReference type="ChEBI" id="CHEBI:18420"/>
    </cofactor>
</comment>
<gene>
    <name evidence="11" type="ORF">Pfra01_002782500</name>
</gene>
<feature type="binding site" evidence="10">
    <location>
        <position position="85"/>
    </location>
    <ligand>
        <name>Mg(2+)</name>
        <dbReference type="ChEBI" id="CHEBI:18420"/>
        <label>1</label>
        <note>catalytic</note>
    </ligand>
</feature>
<evidence type="ECO:0000256" key="9">
    <source>
        <dbReference type="ARBA" id="ARBA00044554"/>
    </source>
</evidence>
<dbReference type="InterPro" id="IPR020550">
    <property type="entry name" value="Inositol_monophosphatase_CS"/>
</dbReference>
<dbReference type="PANTHER" id="PTHR43028:SF5">
    <property type="entry name" value="3'(2'),5'-BISPHOSPHATE NUCLEOTIDASE 1"/>
    <property type="match status" value="1"/>
</dbReference>
<dbReference type="Pfam" id="PF00459">
    <property type="entry name" value="Inositol_P"/>
    <property type="match status" value="1"/>
</dbReference>
<keyword evidence="6 10" id="KW-0460">Magnesium</keyword>
<keyword evidence="4 10" id="KW-0479">Metal-binding</keyword>
<proteinExistence type="inferred from homology"/>
<evidence type="ECO:0000256" key="6">
    <source>
        <dbReference type="ARBA" id="ARBA00022842"/>
    </source>
</evidence>
<feature type="binding site" evidence="10">
    <location>
        <position position="88"/>
    </location>
    <ligand>
        <name>Mg(2+)</name>
        <dbReference type="ChEBI" id="CHEBI:18420"/>
        <label>1</label>
        <note>catalytic</note>
    </ligand>
</feature>
<accession>A0A9W6YI07</accession>
<feature type="binding site" evidence="10">
    <location>
        <position position="87"/>
    </location>
    <ligand>
        <name>Mg(2+)</name>
        <dbReference type="ChEBI" id="CHEBI:18420"/>
        <label>1</label>
        <note>catalytic</note>
    </ligand>
</feature>
<dbReference type="OrthoDB" id="10254945at2759"/>
<evidence type="ECO:0000313" key="12">
    <source>
        <dbReference type="Proteomes" id="UP001165121"/>
    </source>
</evidence>
<dbReference type="InterPro" id="IPR050725">
    <property type="entry name" value="CysQ/Inositol_MonoPase"/>
</dbReference>
<dbReference type="GO" id="GO:0046872">
    <property type="term" value="F:metal ion binding"/>
    <property type="evidence" value="ECO:0007669"/>
    <property type="project" value="UniProtKB-KW"/>
</dbReference>
<evidence type="ECO:0000256" key="10">
    <source>
        <dbReference type="PIRSR" id="PIRSR600760-2"/>
    </source>
</evidence>
<feature type="binding site" evidence="10">
    <location>
        <position position="223"/>
    </location>
    <ligand>
        <name>Mg(2+)</name>
        <dbReference type="ChEBI" id="CHEBI:18420"/>
        <label>1</label>
        <note>catalytic</note>
    </ligand>
</feature>
<evidence type="ECO:0000313" key="11">
    <source>
        <dbReference type="EMBL" id="GMF63817.1"/>
    </source>
</evidence>
<keyword evidence="5" id="KW-0378">Hydrolase</keyword>
<protein>
    <recommendedName>
        <fullName evidence="7">3'(2'),5'-bisphosphate nucleotidase 1</fullName>
        <ecNumber evidence="3">3.1.3.7</ecNumber>
    </recommendedName>
    <alternativeName>
        <fullName evidence="8">Bisphosphate 3'-nucleotidase 1</fullName>
    </alternativeName>
    <alternativeName>
        <fullName evidence="9">Inositol-polyphosphate 1-phosphatase</fullName>
    </alternativeName>
</protein>
<evidence type="ECO:0000256" key="2">
    <source>
        <dbReference type="ARBA" id="ARBA00009759"/>
    </source>
</evidence>
<evidence type="ECO:0000256" key="5">
    <source>
        <dbReference type="ARBA" id="ARBA00022801"/>
    </source>
</evidence>
<dbReference type="Gene3D" id="3.40.190.80">
    <property type="match status" value="1"/>
</dbReference>
<evidence type="ECO:0000256" key="4">
    <source>
        <dbReference type="ARBA" id="ARBA00022723"/>
    </source>
</evidence>
<dbReference type="InterPro" id="IPR000760">
    <property type="entry name" value="Inositol_monophosphatase-like"/>
</dbReference>
<dbReference type="PANTHER" id="PTHR43028">
    <property type="entry name" value="3'(2'),5'-BISPHOSPHATE NUCLEOTIDASE 1"/>
    <property type="match status" value="1"/>
</dbReference>
<evidence type="ECO:0000256" key="7">
    <source>
        <dbReference type="ARBA" id="ARBA00040342"/>
    </source>
</evidence>
<evidence type="ECO:0000256" key="1">
    <source>
        <dbReference type="ARBA" id="ARBA00001946"/>
    </source>
</evidence>
<reference evidence="11" key="1">
    <citation type="submission" date="2023-04" db="EMBL/GenBank/DDBJ databases">
        <title>Phytophthora fragariaefolia NBRC 109709.</title>
        <authorList>
            <person name="Ichikawa N."/>
            <person name="Sato H."/>
            <person name="Tonouchi N."/>
        </authorList>
    </citation>
    <scope>NUCLEOTIDE SEQUENCE</scope>
    <source>
        <strain evidence="11">NBRC 109709</strain>
    </source>
</reference>
<dbReference type="SUPFAM" id="SSF56655">
    <property type="entry name" value="Carbohydrate phosphatase"/>
    <property type="match status" value="1"/>
</dbReference>
<dbReference type="Gene3D" id="3.30.540.10">
    <property type="entry name" value="Fructose-1,6-Bisphosphatase, subunit A, domain 1"/>
    <property type="match status" value="1"/>
</dbReference>
<dbReference type="EC" id="3.1.3.7" evidence="3"/>
<dbReference type="GO" id="GO:0008441">
    <property type="term" value="F:3'(2'),5'-bisphosphate nucleotidase activity"/>
    <property type="evidence" value="ECO:0007669"/>
    <property type="project" value="UniProtKB-EC"/>
</dbReference>
<dbReference type="PROSITE" id="PS00630">
    <property type="entry name" value="IMP_2"/>
    <property type="match status" value="1"/>
</dbReference>
<name>A0A9W6YI07_9STRA</name>
<dbReference type="GO" id="GO:0005737">
    <property type="term" value="C:cytoplasm"/>
    <property type="evidence" value="ECO:0007669"/>
    <property type="project" value="UniProtKB-ARBA"/>
</dbReference>
<dbReference type="Proteomes" id="UP001165121">
    <property type="component" value="Unassembled WGS sequence"/>
</dbReference>
<dbReference type="FunFam" id="3.30.540.10:FF:000012">
    <property type="entry name" value="Blast:Putative inositol monophosphatase 3"/>
    <property type="match status" value="1"/>
</dbReference>
<comment type="similarity">
    <text evidence="2">Belongs to the inositol monophosphatase superfamily.</text>
</comment>